<dbReference type="EMBL" id="BMIQ01000011">
    <property type="protein sequence ID" value="GGE22969.1"/>
    <property type="molecule type" value="Genomic_DNA"/>
</dbReference>
<dbReference type="GO" id="GO:0003700">
    <property type="term" value="F:DNA-binding transcription factor activity"/>
    <property type="evidence" value="ECO:0007669"/>
    <property type="project" value="InterPro"/>
</dbReference>
<feature type="domain" description="HTH araC/xylS-type" evidence="4">
    <location>
        <begin position="184"/>
        <end position="282"/>
    </location>
</feature>
<keyword evidence="2" id="KW-0238">DNA-binding</keyword>
<evidence type="ECO:0000256" key="3">
    <source>
        <dbReference type="ARBA" id="ARBA00023163"/>
    </source>
</evidence>
<dbReference type="Gene3D" id="1.10.10.60">
    <property type="entry name" value="Homeodomain-like"/>
    <property type="match status" value="1"/>
</dbReference>
<sequence>MTIRAGASLPAAPPDRGRDRLHWRREAASGVEAVRAKFHGHAYDMHQHDEWLVGVTHRGVQDFFCRGARRQSTAGRVILIEPGERHDGQALREAGFAYSMLYLPQGWLRREMGGSDAAIGFRQTLADDRPLALAIAAACDAQLSAAPRLETEAARDRVLAGLRRHLGLAPAPAPGGEPGMALAERAMDYLQAHLDRPFGLDELARAAGAPDRFQLARAFRRRYGTSPHACLVELRLARARALLREAVPPAEAAHASGFADQSHLGRWFRRAYGLTPAAYRAGRTNVPDGAAEPS</sequence>
<keyword evidence="3" id="KW-0804">Transcription</keyword>
<dbReference type="AlphaFoldDB" id="A0A917A2C7"/>
<name>A0A917A2C7_9HYPH</name>
<protein>
    <submittedName>
        <fullName evidence="5">Transcriptional regulator</fullName>
    </submittedName>
</protein>
<keyword evidence="1" id="KW-0805">Transcription regulation</keyword>
<proteinExistence type="predicted"/>
<reference evidence="5" key="1">
    <citation type="journal article" date="2014" name="Int. J. Syst. Evol. Microbiol.">
        <title>Complete genome sequence of Corynebacterium casei LMG S-19264T (=DSM 44701T), isolated from a smear-ripened cheese.</title>
        <authorList>
            <consortium name="US DOE Joint Genome Institute (JGI-PGF)"/>
            <person name="Walter F."/>
            <person name="Albersmeier A."/>
            <person name="Kalinowski J."/>
            <person name="Ruckert C."/>
        </authorList>
    </citation>
    <scope>NUCLEOTIDE SEQUENCE</scope>
    <source>
        <strain evidence="5">CGMCC 1.15367</strain>
    </source>
</reference>
<dbReference type="SUPFAM" id="SSF46689">
    <property type="entry name" value="Homeodomain-like"/>
    <property type="match status" value="2"/>
</dbReference>
<dbReference type="InterPro" id="IPR037923">
    <property type="entry name" value="HTH-like"/>
</dbReference>
<gene>
    <name evidence="5" type="ORF">GCM10011390_47980</name>
</gene>
<comment type="caution">
    <text evidence="5">The sequence shown here is derived from an EMBL/GenBank/DDBJ whole genome shotgun (WGS) entry which is preliminary data.</text>
</comment>
<dbReference type="SUPFAM" id="SSF51215">
    <property type="entry name" value="Regulatory protein AraC"/>
    <property type="match status" value="1"/>
</dbReference>
<organism evidence="5 6">
    <name type="scientific">Aureimonas endophytica</name>
    <dbReference type="NCBI Taxonomy" id="2027858"/>
    <lineage>
        <taxon>Bacteria</taxon>
        <taxon>Pseudomonadati</taxon>
        <taxon>Pseudomonadota</taxon>
        <taxon>Alphaproteobacteria</taxon>
        <taxon>Hyphomicrobiales</taxon>
        <taxon>Aurantimonadaceae</taxon>
        <taxon>Aureimonas</taxon>
    </lineage>
</organism>
<evidence type="ECO:0000256" key="1">
    <source>
        <dbReference type="ARBA" id="ARBA00023015"/>
    </source>
</evidence>
<dbReference type="Pfam" id="PF12833">
    <property type="entry name" value="HTH_18"/>
    <property type="match status" value="1"/>
</dbReference>
<dbReference type="GO" id="GO:0043565">
    <property type="term" value="F:sequence-specific DNA binding"/>
    <property type="evidence" value="ECO:0007669"/>
    <property type="project" value="InterPro"/>
</dbReference>
<dbReference type="PANTHER" id="PTHR46796:SF2">
    <property type="entry name" value="TRANSCRIPTIONAL REGULATORY PROTEIN"/>
    <property type="match status" value="1"/>
</dbReference>
<dbReference type="InterPro" id="IPR018060">
    <property type="entry name" value="HTH_AraC"/>
</dbReference>
<dbReference type="PANTHER" id="PTHR46796">
    <property type="entry name" value="HTH-TYPE TRANSCRIPTIONAL ACTIVATOR RHAS-RELATED"/>
    <property type="match status" value="1"/>
</dbReference>
<evidence type="ECO:0000313" key="6">
    <source>
        <dbReference type="Proteomes" id="UP000644699"/>
    </source>
</evidence>
<reference evidence="5" key="2">
    <citation type="submission" date="2020-09" db="EMBL/GenBank/DDBJ databases">
        <authorList>
            <person name="Sun Q."/>
            <person name="Zhou Y."/>
        </authorList>
    </citation>
    <scope>NUCLEOTIDE SEQUENCE</scope>
    <source>
        <strain evidence="5">CGMCC 1.15367</strain>
    </source>
</reference>
<evidence type="ECO:0000259" key="4">
    <source>
        <dbReference type="PROSITE" id="PS01124"/>
    </source>
</evidence>
<dbReference type="Pfam" id="PF02311">
    <property type="entry name" value="AraC_binding"/>
    <property type="match status" value="1"/>
</dbReference>
<evidence type="ECO:0000256" key="2">
    <source>
        <dbReference type="ARBA" id="ARBA00023125"/>
    </source>
</evidence>
<evidence type="ECO:0000313" key="5">
    <source>
        <dbReference type="EMBL" id="GGE22969.1"/>
    </source>
</evidence>
<accession>A0A917A2C7</accession>
<keyword evidence="6" id="KW-1185">Reference proteome</keyword>
<dbReference type="RefSeq" id="WP_188913054.1">
    <property type="nucleotide sequence ID" value="NZ_BMIQ01000011.1"/>
</dbReference>
<dbReference type="InterPro" id="IPR009057">
    <property type="entry name" value="Homeodomain-like_sf"/>
</dbReference>
<dbReference type="Proteomes" id="UP000644699">
    <property type="component" value="Unassembled WGS sequence"/>
</dbReference>
<dbReference type="InterPro" id="IPR003313">
    <property type="entry name" value="AraC-bd"/>
</dbReference>
<dbReference type="InterPro" id="IPR050204">
    <property type="entry name" value="AraC_XylS_family_regulators"/>
</dbReference>
<dbReference type="PROSITE" id="PS01124">
    <property type="entry name" value="HTH_ARAC_FAMILY_2"/>
    <property type="match status" value="1"/>
</dbReference>
<dbReference type="SMART" id="SM00342">
    <property type="entry name" value="HTH_ARAC"/>
    <property type="match status" value="1"/>
</dbReference>